<protein>
    <submittedName>
        <fullName evidence="2">Uncharacterized protein</fullName>
    </submittedName>
</protein>
<keyword evidence="1" id="KW-1133">Transmembrane helix</keyword>
<keyword evidence="3" id="KW-1185">Reference proteome</keyword>
<proteinExistence type="predicted"/>
<dbReference type="EMBL" id="QZWG01000007">
    <property type="protein sequence ID" value="RZC04631.1"/>
    <property type="molecule type" value="Genomic_DNA"/>
</dbReference>
<name>A0A445K1N4_GLYSO</name>
<evidence type="ECO:0000313" key="2">
    <source>
        <dbReference type="EMBL" id="RZC04631.1"/>
    </source>
</evidence>
<reference evidence="2 3" key="1">
    <citation type="submission" date="2018-09" db="EMBL/GenBank/DDBJ databases">
        <title>A high-quality reference genome of wild soybean provides a powerful tool to mine soybean genomes.</title>
        <authorList>
            <person name="Xie M."/>
            <person name="Chung C.Y.L."/>
            <person name="Li M.-W."/>
            <person name="Wong F.-L."/>
            <person name="Chan T.-F."/>
            <person name="Lam H.-M."/>
        </authorList>
    </citation>
    <scope>NUCLEOTIDE SEQUENCE [LARGE SCALE GENOMIC DNA]</scope>
    <source>
        <strain evidence="3">cv. W05</strain>
        <tissue evidence="2">Hypocotyl of etiolated seedlings</tissue>
    </source>
</reference>
<accession>A0A445K1N4</accession>
<dbReference type="AlphaFoldDB" id="A0A445K1N4"/>
<organism evidence="2 3">
    <name type="scientific">Glycine soja</name>
    <name type="common">Wild soybean</name>
    <dbReference type="NCBI Taxonomy" id="3848"/>
    <lineage>
        <taxon>Eukaryota</taxon>
        <taxon>Viridiplantae</taxon>
        <taxon>Streptophyta</taxon>
        <taxon>Embryophyta</taxon>
        <taxon>Tracheophyta</taxon>
        <taxon>Spermatophyta</taxon>
        <taxon>Magnoliopsida</taxon>
        <taxon>eudicotyledons</taxon>
        <taxon>Gunneridae</taxon>
        <taxon>Pentapetalae</taxon>
        <taxon>rosids</taxon>
        <taxon>fabids</taxon>
        <taxon>Fabales</taxon>
        <taxon>Fabaceae</taxon>
        <taxon>Papilionoideae</taxon>
        <taxon>50 kb inversion clade</taxon>
        <taxon>NPAAA clade</taxon>
        <taxon>indigoferoid/millettioid clade</taxon>
        <taxon>Phaseoleae</taxon>
        <taxon>Glycine</taxon>
        <taxon>Glycine subgen. Soja</taxon>
    </lineage>
</organism>
<keyword evidence="1" id="KW-0812">Transmembrane</keyword>
<feature type="transmembrane region" description="Helical" evidence="1">
    <location>
        <begin position="44"/>
        <end position="63"/>
    </location>
</feature>
<evidence type="ECO:0000256" key="1">
    <source>
        <dbReference type="SAM" id="Phobius"/>
    </source>
</evidence>
<sequence>MIELFLFCFIPFCSQSKEKHGEQRIGILYFGFSSTPSLSLEPDIYHLLVATFVLLNTILLGMLQVSVRAWLCWQCWFVAAVLCLHFAGFKNLIVGWCMTFGL</sequence>
<dbReference type="Proteomes" id="UP000289340">
    <property type="component" value="Chromosome 7"/>
</dbReference>
<comment type="caution">
    <text evidence="2">The sequence shown here is derived from an EMBL/GenBank/DDBJ whole genome shotgun (WGS) entry which is preliminary data.</text>
</comment>
<keyword evidence="1" id="KW-0472">Membrane</keyword>
<evidence type="ECO:0000313" key="3">
    <source>
        <dbReference type="Proteomes" id="UP000289340"/>
    </source>
</evidence>
<gene>
    <name evidence="2" type="ORF">D0Y65_018970</name>
</gene>
<feature type="transmembrane region" description="Helical" evidence="1">
    <location>
        <begin position="70"/>
        <end position="89"/>
    </location>
</feature>